<proteinExistence type="predicted"/>
<reference evidence="5 6" key="1">
    <citation type="submission" date="2018-06" db="EMBL/GenBank/DDBJ databases">
        <authorList>
            <consortium name="Pathogen Informatics"/>
            <person name="Doyle S."/>
        </authorList>
    </citation>
    <scope>NUCLEOTIDE SEQUENCE [LARGE SCALE GENOMIC DNA]</scope>
    <source>
        <strain evidence="5 6">NCTC10702</strain>
    </source>
</reference>
<organism evidence="5 6">
    <name type="scientific">Staphylococcus aureus</name>
    <dbReference type="NCBI Taxonomy" id="1280"/>
    <lineage>
        <taxon>Bacteria</taxon>
        <taxon>Bacillati</taxon>
        <taxon>Bacillota</taxon>
        <taxon>Bacilli</taxon>
        <taxon>Bacillales</taxon>
        <taxon>Staphylococcaceae</taxon>
        <taxon>Staphylococcus</taxon>
    </lineage>
</organism>
<dbReference type="Proteomes" id="UP000254116">
    <property type="component" value="Unassembled WGS sequence"/>
</dbReference>
<dbReference type="SUPFAM" id="SSF53738">
    <property type="entry name" value="Phosphoglucomutase, first 3 domains"/>
    <property type="match status" value="1"/>
</dbReference>
<gene>
    <name evidence="5" type="primary">pgcA_2</name>
    <name evidence="5" type="ORF">NCTC10702_03872</name>
</gene>
<dbReference type="GO" id="GO:0006166">
    <property type="term" value="P:purine ribonucleoside salvage"/>
    <property type="evidence" value="ECO:0007669"/>
    <property type="project" value="TreeGrafter"/>
</dbReference>
<keyword evidence="2" id="KW-0460">Magnesium</keyword>
<protein>
    <submittedName>
        <fullName evidence="5">Phosphoglucomutase</fullName>
        <ecNumber evidence="5">5.4.2.2</ecNumber>
    </submittedName>
</protein>
<evidence type="ECO:0000256" key="1">
    <source>
        <dbReference type="ARBA" id="ARBA00022723"/>
    </source>
</evidence>
<evidence type="ECO:0000313" key="5">
    <source>
        <dbReference type="EMBL" id="SUL37853.1"/>
    </source>
</evidence>
<evidence type="ECO:0000256" key="3">
    <source>
        <dbReference type="ARBA" id="ARBA00023235"/>
    </source>
</evidence>
<accession>A0A380EN66</accession>
<dbReference type="GO" id="GO:0004614">
    <property type="term" value="F:phosphoglucomutase activity"/>
    <property type="evidence" value="ECO:0007669"/>
    <property type="project" value="UniProtKB-EC"/>
</dbReference>
<feature type="domain" description="Alpha-D-phosphohexomutase alpha/beta/alpha" evidence="4">
    <location>
        <begin position="2"/>
        <end position="76"/>
    </location>
</feature>
<dbReference type="PANTHER" id="PTHR45745:SF1">
    <property type="entry name" value="PHOSPHOGLUCOMUTASE 2B-RELATED"/>
    <property type="match status" value="1"/>
</dbReference>
<evidence type="ECO:0000259" key="4">
    <source>
        <dbReference type="Pfam" id="PF02879"/>
    </source>
</evidence>
<evidence type="ECO:0000313" key="6">
    <source>
        <dbReference type="Proteomes" id="UP000254116"/>
    </source>
</evidence>
<dbReference type="InterPro" id="IPR016055">
    <property type="entry name" value="A-D-PHexomutase_a/b/a-I/II/III"/>
</dbReference>
<dbReference type="Pfam" id="PF02879">
    <property type="entry name" value="PGM_PMM_II"/>
    <property type="match status" value="1"/>
</dbReference>
<keyword evidence="3 5" id="KW-0413">Isomerase</keyword>
<evidence type="ECO:0000256" key="2">
    <source>
        <dbReference type="ARBA" id="ARBA00022842"/>
    </source>
</evidence>
<dbReference type="GO" id="GO:0005975">
    <property type="term" value="P:carbohydrate metabolic process"/>
    <property type="evidence" value="ECO:0007669"/>
    <property type="project" value="InterPro"/>
</dbReference>
<keyword evidence="1" id="KW-0479">Metal-binding</keyword>
<dbReference type="AlphaFoldDB" id="A0A380EN66"/>
<dbReference type="GO" id="GO:0046872">
    <property type="term" value="F:metal ion binding"/>
    <property type="evidence" value="ECO:0007669"/>
    <property type="project" value="UniProtKB-KW"/>
</dbReference>
<dbReference type="GO" id="GO:0008973">
    <property type="term" value="F:phosphopentomutase activity"/>
    <property type="evidence" value="ECO:0007669"/>
    <property type="project" value="TreeGrafter"/>
</dbReference>
<dbReference type="Gene3D" id="3.40.120.10">
    <property type="entry name" value="Alpha-D-Glucose-1,6-Bisphosphate, subunit A, domain 3"/>
    <property type="match status" value="1"/>
</dbReference>
<sequence length="84" mass="9517">MKHIQNMIGYIPKSDLQVVFTSLHGTSVPIVPELLQSLNFNQFNLVEAQCKPDPNFSSVQSANPEDHRAFDQAVELQIKVMQTY</sequence>
<dbReference type="PANTHER" id="PTHR45745">
    <property type="entry name" value="PHOSPHOMANNOMUTASE 45A"/>
    <property type="match status" value="1"/>
</dbReference>
<dbReference type="EMBL" id="UHBY01000003">
    <property type="protein sequence ID" value="SUL37853.1"/>
    <property type="molecule type" value="Genomic_DNA"/>
</dbReference>
<name>A0A380EN66_STAAU</name>
<dbReference type="EC" id="5.4.2.2" evidence="5"/>
<dbReference type="InterPro" id="IPR005845">
    <property type="entry name" value="A-D-PHexomutase_a/b/a-II"/>
</dbReference>